<evidence type="ECO:0000313" key="2">
    <source>
        <dbReference type="Proteomes" id="UP000229307"/>
    </source>
</evidence>
<comment type="caution">
    <text evidence="1">The sequence shown here is derived from an EMBL/GenBank/DDBJ whole genome shotgun (WGS) entry which is preliminary data.</text>
</comment>
<proteinExistence type="predicted"/>
<accession>A0A2M7SFL7</accession>
<dbReference type="Proteomes" id="UP000229307">
    <property type="component" value="Unassembled WGS sequence"/>
</dbReference>
<gene>
    <name evidence="1" type="ORF">COY52_00215</name>
</gene>
<evidence type="ECO:0000313" key="1">
    <source>
        <dbReference type="EMBL" id="PIZ18279.1"/>
    </source>
</evidence>
<organism evidence="1 2">
    <name type="scientific">Candidatus Desantisbacteria bacterium CG_4_10_14_0_8_um_filter_48_22</name>
    <dbReference type="NCBI Taxonomy" id="1974543"/>
    <lineage>
        <taxon>Bacteria</taxon>
        <taxon>Candidatus Desantisiibacteriota</taxon>
    </lineage>
</organism>
<reference evidence="2" key="1">
    <citation type="submission" date="2017-09" db="EMBL/GenBank/DDBJ databases">
        <title>Depth-based differentiation of microbial function through sediment-hosted aquifers and enrichment of novel symbionts in the deep terrestrial subsurface.</title>
        <authorList>
            <person name="Probst A.J."/>
            <person name="Ladd B."/>
            <person name="Jarett J.K."/>
            <person name="Geller-Mcgrath D.E."/>
            <person name="Sieber C.M.K."/>
            <person name="Emerson J.B."/>
            <person name="Anantharaman K."/>
            <person name="Thomas B.C."/>
            <person name="Malmstrom R."/>
            <person name="Stieglmeier M."/>
            <person name="Klingl A."/>
            <person name="Woyke T."/>
            <person name="Ryan C.M."/>
            <person name="Banfield J.F."/>
        </authorList>
    </citation>
    <scope>NUCLEOTIDE SEQUENCE [LARGE SCALE GENOMIC DNA]</scope>
</reference>
<dbReference type="EMBL" id="PFMR01000008">
    <property type="protein sequence ID" value="PIZ18279.1"/>
    <property type="molecule type" value="Genomic_DNA"/>
</dbReference>
<sequence>MKKIFLITITTFCLAANLYSAKKVVVVGDKLNVYSENGSELFEIDLHVQPFDIKIFSEESHADCKSYYDNGKVKRIEYFFRKKPAGFVDFTRTGEIKKAFIIYKTGFETDIYYGGGRQVKEIIKNVGLIRKGYPAEYHYFFSMRGELNRIDLYYKESEQFYILKEDILFEGKKAIIRNVLNIRDEEYRVYSCVIDEFEKRPEKSKWKFLVVQDETTLYFNDKFSQKTVDFFEKESKEKLSEDIIADFSNQNKRPETL</sequence>
<name>A0A2M7SFL7_9BACT</name>
<protein>
    <submittedName>
        <fullName evidence="1">Uncharacterized protein</fullName>
    </submittedName>
</protein>
<dbReference type="AlphaFoldDB" id="A0A2M7SFL7"/>